<sequence>METSQPLSIESFSYSWLVNLKPSFETLDDTLCASIDASDEASFIEMDPKLPPSRRFFRGSHDFNFAFPISQQSPLTLVHADELISDGFLMPLFVKPLKIEPCDSSDSTPTTPISSHASKNVHSDSHCVENYKAEEDLAQEMKLLIIGYAQLRRLLGQAWLTQLMIGVGLVIRRVQYTRQSFTAKDQSVVTSHCGRDGGLLKLDLASLARSRLVAD</sequence>
<dbReference type="STRING" id="542762.A0A4S4D4V6"/>
<evidence type="ECO:0000313" key="1">
    <source>
        <dbReference type="EMBL" id="THF96265.1"/>
    </source>
</evidence>
<keyword evidence="2" id="KW-1185">Reference proteome</keyword>
<proteinExistence type="predicted"/>
<organism evidence="1 2">
    <name type="scientific">Camellia sinensis var. sinensis</name>
    <name type="common">China tea</name>
    <dbReference type="NCBI Taxonomy" id="542762"/>
    <lineage>
        <taxon>Eukaryota</taxon>
        <taxon>Viridiplantae</taxon>
        <taxon>Streptophyta</taxon>
        <taxon>Embryophyta</taxon>
        <taxon>Tracheophyta</taxon>
        <taxon>Spermatophyta</taxon>
        <taxon>Magnoliopsida</taxon>
        <taxon>eudicotyledons</taxon>
        <taxon>Gunneridae</taxon>
        <taxon>Pentapetalae</taxon>
        <taxon>asterids</taxon>
        <taxon>Ericales</taxon>
        <taxon>Theaceae</taxon>
        <taxon>Camellia</taxon>
    </lineage>
</organism>
<dbReference type="PANTHER" id="PTHR34576">
    <property type="entry name" value="MEMBRANE-ASSOCIATED KINASE REGULATOR 6-RELATED"/>
    <property type="match status" value="1"/>
</dbReference>
<dbReference type="AlphaFoldDB" id="A0A4S4D4V6"/>
<dbReference type="PANTHER" id="PTHR34576:SF2">
    <property type="entry name" value="MEMBRANE-ASSOCIATED KINASE REGULATOR 6-RELATED"/>
    <property type="match status" value="1"/>
</dbReference>
<dbReference type="Proteomes" id="UP000306102">
    <property type="component" value="Unassembled WGS sequence"/>
</dbReference>
<evidence type="ECO:0000313" key="2">
    <source>
        <dbReference type="Proteomes" id="UP000306102"/>
    </source>
</evidence>
<comment type="caution">
    <text evidence="1">The sequence shown here is derived from an EMBL/GenBank/DDBJ whole genome shotgun (WGS) entry which is preliminary data.</text>
</comment>
<dbReference type="EMBL" id="SDRB02012974">
    <property type="protein sequence ID" value="THF96265.1"/>
    <property type="molecule type" value="Genomic_DNA"/>
</dbReference>
<gene>
    <name evidence="1" type="ORF">TEA_000203</name>
</gene>
<dbReference type="InterPro" id="IPR044699">
    <property type="entry name" value="MAKR6"/>
</dbReference>
<accession>A0A4S4D4V6</accession>
<reference evidence="1 2" key="1">
    <citation type="journal article" date="2018" name="Proc. Natl. Acad. Sci. U.S.A.">
        <title>Draft genome sequence of Camellia sinensis var. sinensis provides insights into the evolution of the tea genome and tea quality.</title>
        <authorList>
            <person name="Wei C."/>
            <person name="Yang H."/>
            <person name="Wang S."/>
            <person name="Zhao J."/>
            <person name="Liu C."/>
            <person name="Gao L."/>
            <person name="Xia E."/>
            <person name="Lu Y."/>
            <person name="Tai Y."/>
            <person name="She G."/>
            <person name="Sun J."/>
            <person name="Cao H."/>
            <person name="Tong W."/>
            <person name="Gao Q."/>
            <person name="Li Y."/>
            <person name="Deng W."/>
            <person name="Jiang X."/>
            <person name="Wang W."/>
            <person name="Chen Q."/>
            <person name="Zhang S."/>
            <person name="Li H."/>
            <person name="Wu J."/>
            <person name="Wang P."/>
            <person name="Li P."/>
            <person name="Shi C."/>
            <person name="Zheng F."/>
            <person name="Jian J."/>
            <person name="Huang B."/>
            <person name="Shan D."/>
            <person name="Shi M."/>
            <person name="Fang C."/>
            <person name="Yue Y."/>
            <person name="Li F."/>
            <person name="Li D."/>
            <person name="Wei S."/>
            <person name="Han B."/>
            <person name="Jiang C."/>
            <person name="Yin Y."/>
            <person name="Xia T."/>
            <person name="Zhang Z."/>
            <person name="Bennetzen J.L."/>
            <person name="Zhao S."/>
            <person name="Wan X."/>
        </authorList>
    </citation>
    <scope>NUCLEOTIDE SEQUENCE [LARGE SCALE GENOMIC DNA]</scope>
    <source>
        <strain evidence="2">cv. Shuchazao</strain>
        <tissue evidence="1">Leaf</tissue>
    </source>
</reference>
<protein>
    <submittedName>
        <fullName evidence="1">Uncharacterized protein</fullName>
    </submittedName>
</protein>
<name>A0A4S4D4V6_CAMSN</name>